<dbReference type="PATRIC" id="fig|33881.3.peg.2560"/>
<name>A0A175RPC9_9MICO</name>
<dbReference type="PANTHER" id="PTHR43525:SF2">
    <property type="entry name" value="CYSTATHIONINE BETA-LYASE-RELATED"/>
    <property type="match status" value="1"/>
</dbReference>
<gene>
    <name evidence="7" type="ORF">NS184_10840</name>
</gene>
<evidence type="ECO:0000256" key="3">
    <source>
        <dbReference type="ARBA" id="ARBA00022898"/>
    </source>
</evidence>
<dbReference type="InterPro" id="IPR015422">
    <property type="entry name" value="PyrdxlP-dep_Trfase_small"/>
</dbReference>
<sequence length="391" mass="42151">MSVMVSAFDAHRTRTSEKYTTFPPEVLPMFVAEMDSTLAEPVREALLAAVTNGDTGYVGHGRALPEAFADFARDRWSWRVDPDLVRTTTDVSVAAVETLRRVIEPGDRVVVMPPVYPPFWDYVTEAGGTVTEVPLLPPDDEDGEDAAATTAGWRMDLDGVRRAFTDGVRTVLLCNPHNPLGLVHPRDELAALARLAAEHDAVVVSDEIHAPLTHGDAVFTPFLDSCPEAADLGVALTSASKAWNLAGTKCALMVGASERARTWFDGMPTEVVERTGILGYTASAAAFRAGSPWLASLLTELTVNRRTLAERLGDVLPGARYRQPQASYLAWIDLGALPFGDDPAAVLLDRAEVALSRGLDFGRQGAGHVRLNFGCSAETLDEALTRLSAVR</sequence>
<dbReference type="CDD" id="cd00609">
    <property type="entry name" value="AAT_like"/>
    <property type="match status" value="1"/>
</dbReference>
<dbReference type="PANTHER" id="PTHR43525">
    <property type="entry name" value="PROTEIN MALY"/>
    <property type="match status" value="1"/>
</dbReference>
<dbReference type="InterPro" id="IPR004839">
    <property type="entry name" value="Aminotransferase_I/II_large"/>
</dbReference>
<comment type="similarity">
    <text evidence="5">Belongs to the class-II pyridoxal-phosphate-dependent aminotransferase family. MalY/PatB cystathionine beta-lyase subfamily.</text>
</comment>
<dbReference type="AlphaFoldDB" id="A0A175RPC9"/>
<keyword evidence="7" id="KW-0032">Aminotransferase</keyword>
<keyword evidence="7" id="KW-0808">Transferase</keyword>
<dbReference type="Gene3D" id="3.90.1150.10">
    <property type="entry name" value="Aspartate Aminotransferase, domain 1"/>
    <property type="match status" value="1"/>
</dbReference>
<dbReference type="EC" id="4.4.1.13" evidence="2"/>
<dbReference type="Pfam" id="PF00155">
    <property type="entry name" value="Aminotran_1_2"/>
    <property type="match status" value="1"/>
</dbReference>
<feature type="domain" description="Aminotransferase class I/classII large" evidence="6">
    <location>
        <begin position="62"/>
        <end position="387"/>
    </location>
</feature>
<accession>A0A175RPC9</accession>
<dbReference type="GO" id="GO:0008483">
    <property type="term" value="F:transaminase activity"/>
    <property type="evidence" value="ECO:0007669"/>
    <property type="project" value="UniProtKB-KW"/>
</dbReference>
<evidence type="ECO:0000256" key="1">
    <source>
        <dbReference type="ARBA" id="ARBA00001933"/>
    </source>
</evidence>
<comment type="caution">
    <text evidence="7">The sequence shown here is derived from an EMBL/GenBank/DDBJ whole genome shotgun (WGS) entry which is preliminary data.</text>
</comment>
<dbReference type="InterPro" id="IPR015424">
    <property type="entry name" value="PyrdxlP-dep_Trfase"/>
</dbReference>
<organism evidence="7 8">
    <name type="scientific">Curtobacterium luteum</name>
    <dbReference type="NCBI Taxonomy" id="33881"/>
    <lineage>
        <taxon>Bacteria</taxon>
        <taxon>Bacillati</taxon>
        <taxon>Actinomycetota</taxon>
        <taxon>Actinomycetes</taxon>
        <taxon>Micrococcales</taxon>
        <taxon>Microbacteriaceae</taxon>
        <taxon>Curtobacterium</taxon>
    </lineage>
</organism>
<evidence type="ECO:0000313" key="8">
    <source>
        <dbReference type="Proteomes" id="UP000078252"/>
    </source>
</evidence>
<evidence type="ECO:0000256" key="4">
    <source>
        <dbReference type="ARBA" id="ARBA00023239"/>
    </source>
</evidence>
<dbReference type="SUPFAM" id="SSF53383">
    <property type="entry name" value="PLP-dependent transferases"/>
    <property type="match status" value="1"/>
</dbReference>
<evidence type="ECO:0000313" key="7">
    <source>
        <dbReference type="EMBL" id="KTR04712.1"/>
    </source>
</evidence>
<evidence type="ECO:0000256" key="2">
    <source>
        <dbReference type="ARBA" id="ARBA00012224"/>
    </source>
</evidence>
<dbReference type="Proteomes" id="UP000078252">
    <property type="component" value="Unassembled WGS sequence"/>
</dbReference>
<dbReference type="STRING" id="33881.NS184_10840"/>
<evidence type="ECO:0000256" key="5">
    <source>
        <dbReference type="ARBA" id="ARBA00037974"/>
    </source>
</evidence>
<reference evidence="7 8" key="1">
    <citation type="journal article" date="2016" name="Front. Microbiol.">
        <title>Genomic Resource of Rice Seed Associated Bacteria.</title>
        <authorList>
            <person name="Midha S."/>
            <person name="Bansal K."/>
            <person name="Sharma S."/>
            <person name="Kumar N."/>
            <person name="Patil P.P."/>
            <person name="Chaudhry V."/>
            <person name="Patil P.B."/>
        </authorList>
    </citation>
    <scope>NUCLEOTIDE SEQUENCE [LARGE SCALE GENOMIC DNA]</scope>
    <source>
        <strain evidence="7 8">NS184</strain>
    </source>
</reference>
<dbReference type="OrthoDB" id="3224382at2"/>
<keyword evidence="4" id="KW-0456">Lyase</keyword>
<evidence type="ECO:0000259" key="6">
    <source>
        <dbReference type="Pfam" id="PF00155"/>
    </source>
</evidence>
<protein>
    <recommendedName>
        <fullName evidence="2">cysteine-S-conjugate beta-lyase</fullName>
        <ecNumber evidence="2">4.4.1.13</ecNumber>
    </recommendedName>
</protein>
<dbReference type="EMBL" id="LDQC01000060">
    <property type="protein sequence ID" value="KTR04712.1"/>
    <property type="molecule type" value="Genomic_DNA"/>
</dbReference>
<dbReference type="InterPro" id="IPR015421">
    <property type="entry name" value="PyrdxlP-dep_Trfase_major"/>
</dbReference>
<dbReference type="GO" id="GO:0047804">
    <property type="term" value="F:cysteine-S-conjugate beta-lyase activity"/>
    <property type="evidence" value="ECO:0007669"/>
    <property type="project" value="UniProtKB-EC"/>
</dbReference>
<comment type="cofactor">
    <cofactor evidence="1">
        <name>pyridoxal 5'-phosphate</name>
        <dbReference type="ChEBI" id="CHEBI:597326"/>
    </cofactor>
</comment>
<dbReference type="RefSeq" id="WP_058726125.1">
    <property type="nucleotide sequence ID" value="NZ_LDQC01000060.1"/>
</dbReference>
<proteinExistence type="inferred from homology"/>
<dbReference type="GO" id="GO:0030170">
    <property type="term" value="F:pyridoxal phosphate binding"/>
    <property type="evidence" value="ECO:0007669"/>
    <property type="project" value="InterPro"/>
</dbReference>
<dbReference type="Gene3D" id="3.40.640.10">
    <property type="entry name" value="Type I PLP-dependent aspartate aminotransferase-like (Major domain)"/>
    <property type="match status" value="1"/>
</dbReference>
<dbReference type="InterPro" id="IPR051798">
    <property type="entry name" value="Class-II_PLP-Dep_Aminotrans"/>
</dbReference>
<keyword evidence="3" id="KW-0663">Pyridoxal phosphate</keyword>